<dbReference type="InterPro" id="IPR006311">
    <property type="entry name" value="TAT_signal"/>
</dbReference>
<name>A0A5B8J5T9_9ACTN</name>
<accession>A0A5B8J5T9</accession>
<proteinExistence type="inferred from homology"/>
<gene>
    <name evidence="10" type="ORF">FQU76_01525</name>
</gene>
<evidence type="ECO:0000256" key="2">
    <source>
        <dbReference type="ARBA" id="ARBA00006683"/>
    </source>
</evidence>
<dbReference type="PROSITE" id="PS51318">
    <property type="entry name" value="TAT"/>
    <property type="match status" value="1"/>
</dbReference>
<dbReference type="InterPro" id="IPR003856">
    <property type="entry name" value="LPS_length_determ_N"/>
</dbReference>
<evidence type="ECO:0000256" key="3">
    <source>
        <dbReference type="ARBA" id="ARBA00022475"/>
    </source>
</evidence>
<feature type="transmembrane region" description="Helical" evidence="8">
    <location>
        <begin position="21"/>
        <end position="40"/>
    </location>
</feature>
<evidence type="ECO:0000256" key="8">
    <source>
        <dbReference type="SAM" id="Phobius"/>
    </source>
</evidence>
<dbReference type="GO" id="GO:0005886">
    <property type="term" value="C:plasma membrane"/>
    <property type="evidence" value="ECO:0007669"/>
    <property type="project" value="UniProtKB-SubCell"/>
</dbReference>
<feature type="domain" description="Polysaccharide chain length determinant N-terminal" evidence="9">
    <location>
        <begin position="4"/>
        <end position="65"/>
    </location>
</feature>
<comment type="similarity">
    <text evidence="2">Belongs to the CpsC/CapA family.</text>
</comment>
<dbReference type="Pfam" id="PF02706">
    <property type="entry name" value="Wzz"/>
    <property type="match status" value="1"/>
</dbReference>
<keyword evidence="11" id="KW-1185">Reference proteome</keyword>
<dbReference type="InterPro" id="IPR050445">
    <property type="entry name" value="Bact_polysacc_biosynth/exp"/>
</dbReference>
<evidence type="ECO:0000256" key="1">
    <source>
        <dbReference type="ARBA" id="ARBA00004651"/>
    </source>
</evidence>
<evidence type="ECO:0000313" key="11">
    <source>
        <dbReference type="Proteomes" id="UP000320580"/>
    </source>
</evidence>
<evidence type="ECO:0000256" key="7">
    <source>
        <dbReference type="SAM" id="MobiDB-lite"/>
    </source>
</evidence>
<reference evidence="10 11" key="1">
    <citation type="submission" date="2019-07" db="EMBL/GenBank/DDBJ databases">
        <authorList>
            <person name="Zhu P."/>
        </authorList>
    </citation>
    <scope>NUCLEOTIDE SEQUENCE [LARGE SCALE GENOMIC DNA]</scope>
    <source>
        <strain evidence="10 11">SSL-25</strain>
    </source>
</reference>
<protein>
    <submittedName>
        <fullName evidence="10">Polysaccharide biosynthesis protein</fullName>
    </submittedName>
</protein>
<keyword evidence="5 8" id="KW-1133">Transmembrane helix</keyword>
<sequence>MSDDTIRLATIGRILRRRRRLLAVLAVVGALVGYGTSLVFPPRYTASASVLLPGQWEERELLTQVEIATSSSVLDRAATALGRPGISGSDLRDRVSAKTTDGNIIKISGTDSTPERAQQLADRLAQQFVAFAGRIAAGSTDPDAATAPAALKQKVVETNRRITDLAKTADPGQTVESVQARTVLQKLSTSLEEAMKRLEEAESATDKAGLVVMGPAPRPTGEAPPTRIQLIVAGTLLSLLLTVIGHLAAARVNRRLRTEPEIAAALGSVLLGTVDVSGERPAHRPAGRGPRALVRRLLGIDTRWDIPIPQTSGDEASRRIRYRRLWARLRDRLPAPRHLLVVVPEGDDIAHRAAGQLVAEAGSDPSAGSSSTGNPRLRVVEVSVSEPMVPDRSTESGALVVLSAGSWTAGELTGIAEACADGGHEIVGIVVAGTVRARPARSTGGAPDAAGPELAVRGHATGEPV</sequence>
<dbReference type="Proteomes" id="UP000320580">
    <property type="component" value="Chromosome"/>
</dbReference>
<keyword evidence="4 8" id="KW-0812">Transmembrane</keyword>
<dbReference type="AlphaFoldDB" id="A0A5B8J5T9"/>
<evidence type="ECO:0000313" key="10">
    <source>
        <dbReference type="EMBL" id="QDY75401.1"/>
    </source>
</evidence>
<dbReference type="RefSeq" id="WP_146478713.1">
    <property type="nucleotide sequence ID" value="NZ_CP042266.1"/>
</dbReference>
<dbReference type="EMBL" id="CP042266">
    <property type="protein sequence ID" value="QDY75401.1"/>
    <property type="molecule type" value="Genomic_DNA"/>
</dbReference>
<comment type="subcellular location">
    <subcellularLocation>
        <location evidence="1">Cell membrane</location>
        <topology evidence="1">Multi-pass membrane protein</topology>
    </subcellularLocation>
</comment>
<evidence type="ECO:0000256" key="6">
    <source>
        <dbReference type="ARBA" id="ARBA00023136"/>
    </source>
</evidence>
<evidence type="ECO:0000256" key="5">
    <source>
        <dbReference type="ARBA" id="ARBA00022989"/>
    </source>
</evidence>
<evidence type="ECO:0000259" key="9">
    <source>
        <dbReference type="Pfam" id="PF02706"/>
    </source>
</evidence>
<dbReference type="PANTHER" id="PTHR32309">
    <property type="entry name" value="TYROSINE-PROTEIN KINASE"/>
    <property type="match status" value="1"/>
</dbReference>
<keyword evidence="3" id="KW-1003">Cell membrane</keyword>
<evidence type="ECO:0000256" key="4">
    <source>
        <dbReference type="ARBA" id="ARBA00022692"/>
    </source>
</evidence>
<feature type="transmembrane region" description="Helical" evidence="8">
    <location>
        <begin position="228"/>
        <end position="249"/>
    </location>
</feature>
<feature type="region of interest" description="Disordered" evidence="7">
    <location>
        <begin position="441"/>
        <end position="465"/>
    </location>
</feature>
<dbReference type="KEGG" id="sqz:FQU76_01525"/>
<dbReference type="OrthoDB" id="4328186at2"/>
<organism evidence="10 11">
    <name type="scientific">Streptomyces qinzhouensis</name>
    <dbReference type="NCBI Taxonomy" id="2599401"/>
    <lineage>
        <taxon>Bacteria</taxon>
        <taxon>Bacillati</taxon>
        <taxon>Actinomycetota</taxon>
        <taxon>Actinomycetes</taxon>
        <taxon>Kitasatosporales</taxon>
        <taxon>Streptomycetaceae</taxon>
        <taxon>Streptomyces</taxon>
    </lineage>
</organism>
<dbReference type="PANTHER" id="PTHR32309:SF31">
    <property type="entry name" value="CAPSULAR EXOPOLYSACCHARIDE FAMILY"/>
    <property type="match status" value="1"/>
</dbReference>
<keyword evidence="6 8" id="KW-0472">Membrane</keyword>